<gene>
    <name evidence="14" type="ORF">ACFOMG_15840</name>
</gene>
<dbReference type="InterPro" id="IPR039426">
    <property type="entry name" value="TonB-dep_rcpt-like"/>
</dbReference>
<keyword evidence="2 10" id="KW-0813">Transport</keyword>
<sequence length="617" mass="68796">MGDTEEVAKTEATCFDSRRLDKSYRTLMKKLILFSGLISATFSYAETQLDTQTVTATRLPENTINDAQLIIIDREHIEMSNAQSLPELLNLESGIQFTQNGGRLNTTNLYINGLDNKRITVLINGERVGTGTNGTTAFNLIAPEQVERIEIIQGARGALYGADAQGGVINIITRNETDNSQLTAAFGSDKNRELNLRTATSIGRTSLYFNAQHDASDGYDIKDDDESDKDGHERYSIAGGAAIEISKQQKLALDYQRSKGNYEYDGNFGNNADFDNQALSARYQIVAEKLTISAAAGRSEDNSWDYKDHQKRSADDLFATTKNTASLIGRYRVNSQHSVILGSDYQSTDISESGKDYDESKDNNTGIITGYRYTNSFASVELGARHDNNNRYGQFRSFNTQVVLTAENGDVISAGQATAFRTPTFNDLYYPGFGNDELEPERSRIWSLGYLRPYNNGSLKLNGQRAIFNNKITYNPVAFKSENIGKSSVDSVSLVWKHQWNSSLNSQLSQDWLDAKNDGNGKRLSRISPRSSKAIIRYYSGAVSTQLEGIYYEGSPKSDGGERLASYSLFNASINYRVIQDLTVGLRLDNISDREYETISGYPAPRRSWMLKSRYNF</sequence>
<keyword evidence="9 10" id="KW-0998">Cell outer membrane</keyword>
<keyword evidence="14" id="KW-0675">Receptor</keyword>
<evidence type="ECO:0000256" key="1">
    <source>
        <dbReference type="ARBA" id="ARBA00004571"/>
    </source>
</evidence>
<dbReference type="Pfam" id="PF00593">
    <property type="entry name" value="TonB_dep_Rec_b-barrel"/>
    <property type="match status" value="1"/>
</dbReference>
<comment type="caution">
    <text evidence="14">The sequence shown here is derived from an EMBL/GenBank/DDBJ whole genome shotgun (WGS) entry which is preliminary data.</text>
</comment>
<feature type="domain" description="TonB-dependent receptor-like beta-barrel" evidence="12">
    <location>
        <begin position="196"/>
        <end position="591"/>
    </location>
</feature>
<dbReference type="InterPro" id="IPR036942">
    <property type="entry name" value="Beta-barrel_TonB_sf"/>
</dbReference>
<dbReference type="Pfam" id="PF07715">
    <property type="entry name" value="Plug"/>
    <property type="match status" value="1"/>
</dbReference>
<dbReference type="SUPFAM" id="SSF56935">
    <property type="entry name" value="Porins"/>
    <property type="match status" value="1"/>
</dbReference>
<evidence type="ECO:0000259" key="12">
    <source>
        <dbReference type="Pfam" id="PF00593"/>
    </source>
</evidence>
<keyword evidence="6" id="KW-0406">Ion transport</keyword>
<comment type="similarity">
    <text evidence="10 11">Belongs to the TonB-dependent receptor family.</text>
</comment>
<evidence type="ECO:0000256" key="5">
    <source>
        <dbReference type="ARBA" id="ARBA00022729"/>
    </source>
</evidence>
<dbReference type="Gene3D" id="2.170.130.10">
    <property type="entry name" value="TonB-dependent receptor, plug domain"/>
    <property type="match status" value="1"/>
</dbReference>
<organism evidence="14 15">
    <name type="scientific">Bacterioplanoides pacificum</name>
    <dbReference type="NCBI Taxonomy" id="1171596"/>
    <lineage>
        <taxon>Bacteria</taxon>
        <taxon>Pseudomonadati</taxon>
        <taxon>Pseudomonadota</taxon>
        <taxon>Gammaproteobacteria</taxon>
        <taxon>Oceanospirillales</taxon>
        <taxon>Oceanospirillaceae</taxon>
        <taxon>Bacterioplanoides</taxon>
    </lineage>
</organism>
<keyword evidence="8 10" id="KW-0472">Membrane</keyword>
<protein>
    <submittedName>
        <fullName evidence="14">TonB-dependent receptor domain-containing protein</fullName>
    </submittedName>
</protein>
<evidence type="ECO:0000256" key="8">
    <source>
        <dbReference type="ARBA" id="ARBA00023136"/>
    </source>
</evidence>
<evidence type="ECO:0000256" key="4">
    <source>
        <dbReference type="ARBA" id="ARBA00022692"/>
    </source>
</evidence>
<evidence type="ECO:0000256" key="7">
    <source>
        <dbReference type="ARBA" id="ARBA00023077"/>
    </source>
</evidence>
<keyword evidence="3 10" id="KW-1134">Transmembrane beta strand</keyword>
<evidence type="ECO:0000313" key="14">
    <source>
        <dbReference type="EMBL" id="MFC3681577.1"/>
    </source>
</evidence>
<evidence type="ECO:0000256" key="11">
    <source>
        <dbReference type="RuleBase" id="RU003357"/>
    </source>
</evidence>
<dbReference type="RefSeq" id="WP_376868059.1">
    <property type="nucleotide sequence ID" value="NZ_JBHRYB010000015.1"/>
</dbReference>
<evidence type="ECO:0000313" key="15">
    <source>
        <dbReference type="Proteomes" id="UP001595722"/>
    </source>
</evidence>
<dbReference type="InterPro" id="IPR000531">
    <property type="entry name" value="Beta-barrel_TonB"/>
</dbReference>
<dbReference type="EMBL" id="JBHRYB010000015">
    <property type="protein sequence ID" value="MFC3681577.1"/>
    <property type="molecule type" value="Genomic_DNA"/>
</dbReference>
<dbReference type="PROSITE" id="PS52016">
    <property type="entry name" value="TONB_DEPENDENT_REC_3"/>
    <property type="match status" value="1"/>
</dbReference>
<evidence type="ECO:0000256" key="10">
    <source>
        <dbReference type="PROSITE-ProRule" id="PRU01360"/>
    </source>
</evidence>
<accession>A0ABV7VXK1</accession>
<comment type="subcellular location">
    <subcellularLocation>
        <location evidence="1 10">Cell outer membrane</location>
        <topology evidence="1 10">Multi-pass membrane protein</topology>
    </subcellularLocation>
</comment>
<keyword evidence="7 11" id="KW-0798">TonB box</keyword>
<evidence type="ECO:0000256" key="3">
    <source>
        <dbReference type="ARBA" id="ARBA00022452"/>
    </source>
</evidence>
<proteinExistence type="inferred from homology"/>
<dbReference type="Proteomes" id="UP001595722">
    <property type="component" value="Unassembled WGS sequence"/>
</dbReference>
<dbReference type="PANTHER" id="PTHR30069">
    <property type="entry name" value="TONB-DEPENDENT OUTER MEMBRANE RECEPTOR"/>
    <property type="match status" value="1"/>
</dbReference>
<keyword evidence="5" id="KW-0732">Signal</keyword>
<evidence type="ECO:0000259" key="13">
    <source>
        <dbReference type="Pfam" id="PF07715"/>
    </source>
</evidence>
<reference evidence="15" key="1">
    <citation type="journal article" date="2019" name="Int. J. Syst. Evol. Microbiol.">
        <title>The Global Catalogue of Microorganisms (GCM) 10K type strain sequencing project: providing services to taxonomists for standard genome sequencing and annotation.</title>
        <authorList>
            <consortium name="The Broad Institute Genomics Platform"/>
            <consortium name="The Broad Institute Genome Sequencing Center for Infectious Disease"/>
            <person name="Wu L."/>
            <person name="Ma J."/>
        </authorList>
    </citation>
    <scope>NUCLEOTIDE SEQUENCE [LARGE SCALE GENOMIC DNA]</scope>
    <source>
        <strain evidence="15">KCTC 42424</strain>
    </source>
</reference>
<keyword evidence="15" id="KW-1185">Reference proteome</keyword>
<evidence type="ECO:0000256" key="9">
    <source>
        <dbReference type="ARBA" id="ARBA00023237"/>
    </source>
</evidence>
<evidence type="ECO:0000256" key="6">
    <source>
        <dbReference type="ARBA" id="ARBA00023065"/>
    </source>
</evidence>
<dbReference type="PANTHER" id="PTHR30069:SF53">
    <property type="entry name" value="COLICIN I RECEPTOR-RELATED"/>
    <property type="match status" value="1"/>
</dbReference>
<name>A0ABV7VXK1_9GAMM</name>
<dbReference type="InterPro" id="IPR037066">
    <property type="entry name" value="Plug_dom_sf"/>
</dbReference>
<feature type="domain" description="TonB-dependent receptor plug" evidence="13">
    <location>
        <begin position="71"/>
        <end position="168"/>
    </location>
</feature>
<dbReference type="Gene3D" id="2.40.170.20">
    <property type="entry name" value="TonB-dependent receptor, beta-barrel domain"/>
    <property type="match status" value="1"/>
</dbReference>
<evidence type="ECO:0000256" key="2">
    <source>
        <dbReference type="ARBA" id="ARBA00022448"/>
    </source>
</evidence>
<dbReference type="InterPro" id="IPR012910">
    <property type="entry name" value="Plug_dom"/>
</dbReference>
<keyword evidence="4 10" id="KW-0812">Transmembrane</keyword>